<evidence type="ECO:0000313" key="1">
    <source>
        <dbReference type="EMBL" id="MFM9646584.1"/>
    </source>
</evidence>
<proteinExistence type="predicted"/>
<gene>
    <name evidence="1" type="ORF">ACKI1S_10580</name>
</gene>
<dbReference type="Proteomes" id="UP001631993">
    <property type="component" value="Unassembled WGS sequence"/>
</dbReference>
<sequence length="69" mass="7496">MKHELSIQAETERMPAEPGAKWAEYRATGQAQLTCSCGYDSGKVPKAGAAQLASNHLGFDVTQSSNWRK</sequence>
<evidence type="ECO:0000313" key="2">
    <source>
        <dbReference type="Proteomes" id="UP001631993"/>
    </source>
</evidence>
<organism evidence="1 2">
    <name type="scientific">Streptomyces galilaeus</name>
    <dbReference type="NCBI Taxonomy" id="33899"/>
    <lineage>
        <taxon>Bacteria</taxon>
        <taxon>Bacillati</taxon>
        <taxon>Actinomycetota</taxon>
        <taxon>Actinomycetes</taxon>
        <taxon>Kitasatosporales</taxon>
        <taxon>Streptomycetaceae</taxon>
        <taxon>Streptomyces</taxon>
    </lineage>
</organism>
<keyword evidence="2" id="KW-1185">Reference proteome</keyword>
<accession>A0ABW9IDJ8</accession>
<reference evidence="1 2" key="1">
    <citation type="submission" date="2024-12" db="EMBL/GenBank/DDBJ databases">
        <title>Forecasting of Potato common scab and diversities of Pathogenic streptomyces spp. in china.</title>
        <authorList>
            <person name="Handique U."/>
            <person name="Wu J."/>
        </authorList>
    </citation>
    <scope>NUCLEOTIDE SEQUENCE [LARGE SCALE GENOMIC DNA]</scope>
    <source>
        <strain evidence="1 2">ZRIMU1585</strain>
    </source>
</reference>
<name>A0ABW9IDJ8_STRGJ</name>
<dbReference type="EMBL" id="JBJVNE010000005">
    <property type="protein sequence ID" value="MFM9646584.1"/>
    <property type="molecule type" value="Genomic_DNA"/>
</dbReference>
<protein>
    <submittedName>
        <fullName evidence="1">Uncharacterized protein</fullName>
    </submittedName>
</protein>
<comment type="caution">
    <text evidence="1">The sequence shown here is derived from an EMBL/GenBank/DDBJ whole genome shotgun (WGS) entry which is preliminary data.</text>
</comment>
<dbReference type="RefSeq" id="WP_369279655.1">
    <property type="nucleotide sequence ID" value="NZ_JBJVMW010000053.1"/>
</dbReference>